<feature type="signal peptide" evidence="1">
    <location>
        <begin position="1"/>
        <end position="27"/>
    </location>
</feature>
<dbReference type="AlphaFoldDB" id="A0A8J6C5M0"/>
<keyword evidence="1" id="KW-0732">Signal</keyword>
<dbReference type="PANTHER" id="PTHR46313:SF3">
    <property type="entry name" value="PROLYCOPENE ISOMERASE, CHLOROPLASTIC"/>
    <property type="match status" value="1"/>
</dbReference>
<dbReference type="SUPFAM" id="SSF51905">
    <property type="entry name" value="FAD/NAD(P)-binding domain"/>
    <property type="match status" value="1"/>
</dbReference>
<protein>
    <recommendedName>
        <fullName evidence="2">Amine oxidase domain-containing protein</fullName>
    </recommendedName>
</protein>
<dbReference type="GO" id="GO:0016116">
    <property type="term" value="P:carotenoid metabolic process"/>
    <property type="evidence" value="ECO:0007669"/>
    <property type="project" value="InterPro"/>
</dbReference>
<gene>
    <name evidence="3" type="ORF">KFE25_012987</name>
</gene>
<dbReference type="OrthoDB" id="7777654at2759"/>
<comment type="caution">
    <text evidence="3">The sequence shown here is derived from an EMBL/GenBank/DDBJ whole genome shotgun (WGS) entry which is preliminary data.</text>
</comment>
<organism evidence="3 4">
    <name type="scientific">Diacronema lutheri</name>
    <name type="common">Unicellular marine alga</name>
    <name type="synonym">Monochrysis lutheri</name>
    <dbReference type="NCBI Taxonomy" id="2081491"/>
    <lineage>
        <taxon>Eukaryota</taxon>
        <taxon>Haptista</taxon>
        <taxon>Haptophyta</taxon>
        <taxon>Pavlovophyceae</taxon>
        <taxon>Pavlovales</taxon>
        <taxon>Pavlovaceae</taxon>
        <taxon>Diacronema</taxon>
    </lineage>
</organism>
<dbReference type="Proteomes" id="UP000751190">
    <property type="component" value="Unassembled WGS sequence"/>
</dbReference>
<evidence type="ECO:0000313" key="3">
    <source>
        <dbReference type="EMBL" id="KAG8459351.1"/>
    </source>
</evidence>
<feature type="domain" description="Amine oxidase" evidence="2">
    <location>
        <begin position="68"/>
        <end position="601"/>
    </location>
</feature>
<dbReference type="InterPro" id="IPR045892">
    <property type="entry name" value="CrtISO-like"/>
</dbReference>
<feature type="chain" id="PRO_5035219299" description="Amine oxidase domain-containing protein" evidence="1">
    <location>
        <begin position="28"/>
        <end position="633"/>
    </location>
</feature>
<evidence type="ECO:0000313" key="4">
    <source>
        <dbReference type="Proteomes" id="UP000751190"/>
    </source>
</evidence>
<keyword evidence="4" id="KW-1185">Reference proteome</keyword>
<dbReference type="Pfam" id="PF01593">
    <property type="entry name" value="Amino_oxidase"/>
    <property type="match status" value="1"/>
</dbReference>
<dbReference type="GO" id="GO:0016491">
    <property type="term" value="F:oxidoreductase activity"/>
    <property type="evidence" value="ECO:0007669"/>
    <property type="project" value="InterPro"/>
</dbReference>
<evidence type="ECO:0000256" key="1">
    <source>
        <dbReference type="SAM" id="SignalP"/>
    </source>
</evidence>
<accession>A0A8J6C5M0</accession>
<dbReference type="InterPro" id="IPR002937">
    <property type="entry name" value="Amino_oxidase"/>
</dbReference>
<sequence>MGALCKAATLRIGGLALLLALLPSARAFATGRACVARAGAPARRCRALAAGARAADADVDVAVVGAGLGGLAAAAILTQRYGKTVGVFEAHDTVGGVAHAFKAGGFHFDAGPTIVLGCGGAPGPAGAVSPLRQVLDATGVADAIEWLPYDRWGMIVPATEAPECDGRWDLVLGAGAFERGALARFGGPHALAEFAALREATAPLAAGAQIPTLAMRSDGWSLLPLLRHTAPVRALLAHGASVPTGPFAPFLAGERAGGIGAGVRDAWLLAWLDALAFSLSGLPAARTPAAAMAAVLQQLHGKCGAQLDYPTGGFGAIARALAGAVDGSARACAARGGGELALRRTGSFVRCRARVASIDVEGGRARGVTLSSGARVTARDGVICNAPVWALDALLSGGGNGGAPVDETLRSFSQRASRAEMTRSFLHLHVGLDSAGLDLTELRAHYTVMRSGLLSADPCAELNMIAVSCPSVIDSTLAPAGKMVLHAYGAGNEPYELWADERRGSAPYERRKVERAQALWEAVERVIPDARARAEVALVGSPLTHEAFNRRPRGTYGAAAEALLADGRTPCSRLVLCGDGVFPGIGVPAVALSGASAANALVDPLRHWAELDALDRERAAAVAAAAAAAGTAS</sequence>
<dbReference type="Gene3D" id="3.90.660.50">
    <property type="match status" value="1"/>
</dbReference>
<dbReference type="OMA" id="HIVLESW"/>
<dbReference type="EMBL" id="JAGTXO010000041">
    <property type="protein sequence ID" value="KAG8459351.1"/>
    <property type="molecule type" value="Genomic_DNA"/>
</dbReference>
<evidence type="ECO:0000259" key="2">
    <source>
        <dbReference type="Pfam" id="PF01593"/>
    </source>
</evidence>
<name>A0A8J6C5M0_DIALT</name>
<proteinExistence type="predicted"/>
<reference evidence="3" key="1">
    <citation type="submission" date="2021-05" db="EMBL/GenBank/DDBJ databases">
        <title>The genome of the haptophyte Pavlova lutheri (Diacronema luteri, Pavlovales) - a model for lipid biosynthesis in eukaryotic algae.</title>
        <authorList>
            <person name="Hulatt C.J."/>
            <person name="Posewitz M.C."/>
        </authorList>
    </citation>
    <scope>NUCLEOTIDE SEQUENCE</scope>
    <source>
        <strain evidence="3">NIVA-4/92</strain>
    </source>
</reference>
<dbReference type="Gene3D" id="3.50.50.60">
    <property type="entry name" value="FAD/NAD(P)-binding domain"/>
    <property type="match status" value="2"/>
</dbReference>
<dbReference type="PANTHER" id="PTHR46313">
    <property type="match status" value="1"/>
</dbReference>
<dbReference type="InterPro" id="IPR036188">
    <property type="entry name" value="FAD/NAD-bd_sf"/>
</dbReference>